<name>A0A6A4SQP8_SCOMX</name>
<reference evidence="2 3" key="1">
    <citation type="submission" date="2019-06" db="EMBL/GenBank/DDBJ databases">
        <title>Draft genomes of female and male turbot (Scophthalmus maximus).</title>
        <authorList>
            <person name="Xu H."/>
            <person name="Xu X.-W."/>
            <person name="Shao C."/>
            <person name="Chen S."/>
        </authorList>
    </citation>
    <scope>NUCLEOTIDE SEQUENCE [LARGE SCALE GENOMIC DNA]</scope>
    <source>
        <strain evidence="2">Ysfricsl-2016a</strain>
        <tissue evidence="2">Blood</tissue>
    </source>
</reference>
<gene>
    <name evidence="2" type="ORF">F2P81_011009</name>
</gene>
<comment type="caution">
    <text evidence="2">The sequence shown here is derived from an EMBL/GenBank/DDBJ whole genome shotgun (WGS) entry which is preliminary data.</text>
</comment>
<evidence type="ECO:0000256" key="1">
    <source>
        <dbReference type="SAM" id="MobiDB-lite"/>
    </source>
</evidence>
<dbReference type="AlphaFoldDB" id="A0A6A4SQP8"/>
<protein>
    <submittedName>
        <fullName evidence="2">Uncharacterized protein</fullName>
    </submittedName>
</protein>
<evidence type="ECO:0000313" key="2">
    <source>
        <dbReference type="EMBL" id="KAF0035697.1"/>
    </source>
</evidence>
<organism evidence="2 3">
    <name type="scientific">Scophthalmus maximus</name>
    <name type="common">Turbot</name>
    <name type="synonym">Psetta maxima</name>
    <dbReference type="NCBI Taxonomy" id="52904"/>
    <lineage>
        <taxon>Eukaryota</taxon>
        <taxon>Metazoa</taxon>
        <taxon>Chordata</taxon>
        <taxon>Craniata</taxon>
        <taxon>Vertebrata</taxon>
        <taxon>Euteleostomi</taxon>
        <taxon>Actinopterygii</taxon>
        <taxon>Neopterygii</taxon>
        <taxon>Teleostei</taxon>
        <taxon>Neoteleostei</taxon>
        <taxon>Acanthomorphata</taxon>
        <taxon>Carangaria</taxon>
        <taxon>Pleuronectiformes</taxon>
        <taxon>Pleuronectoidei</taxon>
        <taxon>Scophthalmidae</taxon>
        <taxon>Scophthalmus</taxon>
    </lineage>
</organism>
<sequence>MFSGSGRGEAASRRAERPSGACEAQPCVAAGDVSVCCCRSPAGSAARGTDAPLSLSISHGSSLLSRPIVEESTADLCVRYFKERLP</sequence>
<feature type="region of interest" description="Disordered" evidence="1">
    <location>
        <begin position="1"/>
        <end position="22"/>
    </location>
</feature>
<proteinExistence type="predicted"/>
<evidence type="ECO:0000313" key="3">
    <source>
        <dbReference type="Proteomes" id="UP000438429"/>
    </source>
</evidence>
<accession>A0A6A4SQP8</accession>
<dbReference type="EMBL" id="VEVO01000010">
    <property type="protein sequence ID" value="KAF0035697.1"/>
    <property type="molecule type" value="Genomic_DNA"/>
</dbReference>
<dbReference type="Proteomes" id="UP000438429">
    <property type="component" value="Unassembled WGS sequence"/>
</dbReference>